<dbReference type="PROSITE" id="PS51900">
    <property type="entry name" value="CB"/>
    <property type="match status" value="1"/>
</dbReference>
<feature type="domain" description="Core-binding (CB)" evidence="8">
    <location>
        <begin position="1"/>
        <end position="83"/>
    </location>
</feature>
<dbReference type="InterPro" id="IPR010998">
    <property type="entry name" value="Integrase_recombinase_N"/>
</dbReference>
<dbReference type="RefSeq" id="WP_167677670.1">
    <property type="nucleotide sequence ID" value="NZ_CP050313.1"/>
</dbReference>
<dbReference type="CDD" id="cd01189">
    <property type="entry name" value="INT_ICEBs1_C_like"/>
    <property type="match status" value="1"/>
</dbReference>
<proteinExistence type="inferred from homology"/>
<evidence type="ECO:0000256" key="6">
    <source>
        <dbReference type="SAM" id="Coils"/>
    </source>
</evidence>
<dbReference type="Gene3D" id="1.10.150.130">
    <property type="match status" value="1"/>
</dbReference>
<dbReference type="GO" id="GO:0003677">
    <property type="term" value="F:DNA binding"/>
    <property type="evidence" value="ECO:0007669"/>
    <property type="project" value="UniProtKB-UniRule"/>
</dbReference>
<dbReference type="PANTHER" id="PTHR30629:SF2">
    <property type="entry name" value="PROPHAGE INTEGRASE INTS-RELATED"/>
    <property type="match status" value="1"/>
</dbReference>
<dbReference type="InterPro" id="IPR044068">
    <property type="entry name" value="CB"/>
</dbReference>
<protein>
    <submittedName>
        <fullName evidence="9">Tyrosine-type recombinase/integrase</fullName>
    </submittedName>
</protein>
<reference evidence="9 10" key="1">
    <citation type="submission" date="2020-03" db="EMBL/GenBank/DDBJ databases">
        <title>Complete genome sequence of Shewanella sp.</title>
        <authorList>
            <person name="Kim Y.-S."/>
            <person name="Kim S.-J."/>
            <person name="Jung H.-K."/>
            <person name="Kim K.-H."/>
        </authorList>
    </citation>
    <scope>NUCLEOTIDE SEQUENCE [LARGE SCALE GENOMIC DNA]</scope>
    <source>
        <strain evidence="9 10">PN3F2</strain>
    </source>
</reference>
<dbReference type="Proteomes" id="UP000502608">
    <property type="component" value="Chromosome"/>
</dbReference>
<dbReference type="PANTHER" id="PTHR30629">
    <property type="entry name" value="PROPHAGE INTEGRASE"/>
    <property type="match status" value="1"/>
</dbReference>
<accession>A0A6G9QJD2</accession>
<keyword evidence="4" id="KW-0233">DNA recombination</keyword>
<dbReference type="InterPro" id="IPR002104">
    <property type="entry name" value="Integrase_catalytic"/>
</dbReference>
<evidence type="ECO:0000256" key="1">
    <source>
        <dbReference type="ARBA" id="ARBA00008857"/>
    </source>
</evidence>
<evidence type="ECO:0000313" key="10">
    <source>
        <dbReference type="Proteomes" id="UP000502608"/>
    </source>
</evidence>
<dbReference type="InterPro" id="IPR011010">
    <property type="entry name" value="DNA_brk_join_enz"/>
</dbReference>
<dbReference type="Pfam" id="PF00589">
    <property type="entry name" value="Phage_integrase"/>
    <property type="match status" value="1"/>
</dbReference>
<dbReference type="PROSITE" id="PS51898">
    <property type="entry name" value="TYR_RECOMBINASE"/>
    <property type="match status" value="1"/>
</dbReference>
<evidence type="ECO:0000256" key="4">
    <source>
        <dbReference type="ARBA" id="ARBA00023172"/>
    </source>
</evidence>
<sequence length="956" mass="108610">MTQTVNHYIEVNLAFRPIKTAPSTLRSERSKAATLSKLIGHRDIALVTHSDVLKLIQTLNKRYANKTINEFLIILRAVFHCAERDGVISNNPMTNISNLKVFHEEPQPFTLSELALMSQAKTECESGKNLYQLGVLTGLRISELLALNWESVDLAKSLLHIKIALVDNIYKTPKTAGSVRKVELCEPAIALLTQQHSITGHKKAVNIAVLQADNKTKKIERLSPVFYNSKTNKPFLHAKQFNKTFFTPLLKIAGVAHRGAGQLRHTFASQALTAGISKEWIAKQLGHTSTAMIDIHYGRWMSQDAPDHIAAVAEQFSSVFRRVNNDNKAVQSPPSAPGNDIALTPEQLKAFLQQHPKLLMQCVGLLLEPSDGGGCKMKIIRAFFGCLNFSYNIKGRRTAKSSLIHSLRLNGPSISGVPYLDKMQKYFRTRNELQAEWNASLSDDNLIDTKEGIVPLNSISQEQRIQILQEVLGETAKTPGLYEKQSQDKAKSKSKLKQWLVNGSLPPQIAELVGRCIASTDYIDAKEMSAEFNQFEFPRKNQKLKQLNKFISSHNALIGKPKTLNSTNIQEILLKIPIKYGISEDEISHVEMMNAMKLYLKTFFPEYPIKLMVLHHDERLPTEKTGGHVHVFLSAQNSITGKYDLRVSQIKRVNEFLIKRGDAADCLPESGRLLYIQASEVYSYMQQMFYEFINANLFHKNGLHLELSPASERNSELRKKMRADARLPKHQREFNYYNRVIEEFQKQAIELEEQCQSMTERIENGEQTLAKLHYENKELQQQNLDWQQKTWGLQNEYKQLLVKRDNIGAHIQEAQTFIREQASVRDQLDVEIESKYAEVNKLIQVAAEKQKEVIELGEEIGKRQAVLARLKELTNQAIQPIQQMISKLMMRFGSKDSSKAKYYFNLVIDVFDDKLSPVYRDISIGMAKALGDNELEAALIKKNKKLTNNSPSNPYQ</sequence>
<feature type="coiled-coil region" evidence="6">
    <location>
        <begin position="734"/>
        <end position="789"/>
    </location>
</feature>
<gene>
    <name evidence="9" type="ORF">HBH39_09425</name>
</gene>
<keyword evidence="6" id="KW-0175">Coiled coil</keyword>
<keyword evidence="2" id="KW-0229">DNA integration</keyword>
<dbReference type="EMBL" id="CP050313">
    <property type="protein sequence ID" value="QIR14674.1"/>
    <property type="molecule type" value="Genomic_DNA"/>
</dbReference>
<evidence type="ECO:0000313" key="9">
    <source>
        <dbReference type="EMBL" id="QIR14674.1"/>
    </source>
</evidence>
<dbReference type="KEGG" id="saes:HBH39_09425"/>
<organism evidence="9 10">
    <name type="scientific">Shewanella aestuarii</name>
    <dbReference type="NCBI Taxonomy" id="1028752"/>
    <lineage>
        <taxon>Bacteria</taxon>
        <taxon>Pseudomonadati</taxon>
        <taxon>Pseudomonadota</taxon>
        <taxon>Gammaproteobacteria</taxon>
        <taxon>Alteromonadales</taxon>
        <taxon>Shewanellaceae</taxon>
        <taxon>Shewanella</taxon>
    </lineage>
</organism>
<keyword evidence="10" id="KW-1185">Reference proteome</keyword>
<dbReference type="SUPFAM" id="SSF56349">
    <property type="entry name" value="DNA breaking-rejoining enzymes"/>
    <property type="match status" value="1"/>
</dbReference>
<dbReference type="Gene3D" id="1.10.443.10">
    <property type="entry name" value="Intergrase catalytic core"/>
    <property type="match status" value="1"/>
</dbReference>
<dbReference type="InterPro" id="IPR050808">
    <property type="entry name" value="Phage_Integrase"/>
</dbReference>
<dbReference type="AlphaFoldDB" id="A0A6G9QJD2"/>
<comment type="similarity">
    <text evidence="1">Belongs to the 'phage' integrase family.</text>
</comment>
<keyword evidence="3 5" id="KW-0238">DNA-binding</keyword>
<feature type="domain" description="Tyr recombinase" evidence="7">
    <location>
        <begin position="104"/>
        <end position="314"/>
    </location>
</feature>
<evidence type="ECO:0000256" key="5">
    <source>
        <dbReference type="PROSITE-ProRule" id="PRU01248"/>
    </source>
</evidence>
<dbReference type="GO" id="GO:0006310">
    <property type="term" value="P:DNA recombination"/>
    <property type="evidence" value="ECO:0007669"/>
    <property type="project" value="UniProtKB-KW"/>
</dbReference>
<evidence type="ECO:0000259" key="7">
    <source>
        <dbReference type="PROSITE" id="PS51898"/>
    </source>
</evidence>
<evidence type="ECO:0000259" key="8">
    <source>
        <dbReference type="PROSITE" id="PS51900"/>
    </source>
</evidence>
<evidence type="ECO:0000256" key="2">
    <source>
        <dbReference type="ARBA" id="ARBA00022908"/>
    </source>
</evidence>
<name>A0A6G9QJD2_9GAMM</name>
<evidence type="ECO:0000256" key="3">
    <source>
        <dbReference type="ARBA" id="ARBA00023125"/>
    </source>
</evidence>
<dbReference type="GO" id="GO:0015074">
    <property type="term" value="P:DNA integration"/>
    <property type="evidence" value="ECO:0007669"/>
    <property type="project" value="UniProtKB-KW"/>
</dbReference>
<dbReference type="InterPro" id="IPR013762">
    <property type="entry name" value="Integrase-like_cat_sf"/>
</dbReference>